<dbReference type="AlphaFoldDB" id="A0A7R8VU56"/>
<protein>
    <submittedName>
        <fullName evidence="1">Uncharacterized protein</fullName>
    </submittedName>
</protein>
<gene>
    <name evidence="1" type="ORF">TDIB3V08_LOCUS11121</name>
</gene>
<dbReference type="EMBL" id="OA573631">
    <property type="protein sequence ID" value="CAD7204966.1"/>
    <property type="molecule type" value="Genomic_DNA"/>
</dbReference>
<evidence type="ECO:0000313" key="1">
    <source>
        <dbReference type="EMBL" id="CAD7204966.1"/>
    </source>
</evidence>
<name>A0A7R8VU56_TIMDO</name>
<organism evidence="1">
    <name type="scientific">Timema douglasi</name>
    <name type="common">Walking stick</name>
    <dbReference type="NCBI Taxonomy" id="61478"/>
    <lineage>
        <taxon>Eukaryota</taxon>
        <taxon>Metazoa</taxon>
        <taxon>Ecdysozoa</taxon>
        <taxon>Arthropoda</taxon>
        <taxon>Hexapoda</taxon>
        <taxon>Insecta</taxon>
        <taxon>Pterygota</taxon>
        <taxon>Neoptera</taxon>
        <taxon>Polyneoptera</taxon>
        <taxon>Phasmatodea</taxon>
        <taxon>Timematodea</taxon>
        <taxon>Timematoidea</taxon>
        <taxon>Timematidae</taxon>
        <taxon>Timema</taxon>
    </lineage>
</organism>
<accession>A0A7R8VU56</accession>
<sequence length="93" mass="9928">MNCVCGLCVGGDLGVDVWIPDGFNNSKNIGTARSTGEYVSKTTRKSEGLGYLSNTWYVTQDSLGVEAVRPTTQTSRLPVSFSGARAEVPPSRI</sequence>
<proteinExistence type="predicted"/>
<reference evidence="1" key="1">
    <citation type="submission" date="2020-11" db="EMBL/GenBank/DDBJ databases">
        <authorList>
            <person name="Tran Van P."/>
        </authorList>
    </citation>
    <scope>NUCLEOTIDE SEQUENCE</scope>
</reference>